<evidence type="ECO:0000256" key="1">
    <source>
        <dbReference type="SAM" id="MobiDB-lite"/>
    </source>
</evidence>
<feature type="region of interest" description="Disordered" evidence="1">
    <location>
        <begin position="43"/>
        <end position="66"/>
    </location>
</feature>
<reference evidence="2" key="2">
    <citation type="submission" date="2021-08" db="EMBL/GenBank/DDBJ databases">
        <authorList>
            <person name="Tani A."/>
            <person name="Ola A."/>
            <person name="Ogura Y."/>
            <person name="Katsura K."/>
            <person name="Hayashi T."/>
        </authorList>
    </citation>
    <scope>NUCLEOTIDE SEQUENCE</scope>
    <source>
        <strain evidence="2">DSM 19015</strain>
    </source>
</reference>
<sequence>MSEEIVFDVSERSGAAPDFPVLRSPLPKTFLEAGAAITGELRTWTRPGSNGAGPVVDQPSTHLTRT</sequence>
<comment type="caution">
    <text evidence="2">The sequence shown here is derived from an EMBL/GenBank/DDBJ whole genome shotgun (WGS) entry which is preliminary data.</text>
</comment>
<reference evidence="2" key="1">
    <citation type="journal article" date="2021" name="Front. Microbiol.">
        <title>Comprehensive Comparative Genomics and Phenotyping of Methylobacterium Species.</title>
        <authorList>
            <person name="Alessa O."/>
            <person name="Ogura Y."/>
            <person name="Fujitani Y."/>
            <person name="Takami H."/>
            <person name="Hayashi T."/>
            <person name="Sahin N."/>
            <person name="Tani A."/>
        </authorList>
    </citation>
    <scope>NUCLEOTIDE SEQUENCE</scope>
    <source>
        <strain evidence="2">DSM 19015</strain>
    </source>
</reference>
<evidence type="ECO:0000313" key="3">
    <source>
        <dbReference type="Proteomes" id="UP001055125"/>
    </source>
</evidence>
<accession>A0ABQ4RZ47</accession>
<dbReference type="EMBL" id="BPQP01000055">
    <property type="protein sequence ID" value="GJD96125.1"/>
    <property type="molecule type" value="Genomic_DNA"/>
</dbReference>
<protein>
    <submittedName>
        <fullName evidence="2">Uncharacterized protein</fullName>
    </submittedName>
</protein>
<gene>
    <name evidence="2" type="ORF">OCOJLMKI_3343</name>
</gene>
<name>A0ABQ4RZ47_9HYPH</name>
<organism evidence="2 3">
    <name type="scientific">Methylobacterium iners</name>
    <dbReference type="NCBI Taxonomy" id="418707"/>
    <lineage>
        <taxon>Bacteria</taxon>
        <taxon>Pseudomonadati</taxon>
        <taxon>Pseudomonadota</taxon>
        <taxon>Alphaproteobacteria</taxon>
        <taxon>Hyphomicrobiales</taxon>
        <taxon>Methylobacteriaceae</taxon>
        <taxon>Methylobacterium</taxon>
    </lineage>
</organism>
<proteinExistence type="predicted"/>
<dbReference type="RefSeq" id="WP_238245245.1">
    <property type="nucleotide sequence ID" value="NZ_BPQP01000055.1"/>
</dbReference>
<keyword evidence="3" id="KW-1185">Reference proteome</keyword>
<dbReference type="Proteomes" id="UP001055125">
    <property type="component" value="Unassembled WGS sequence"/>
</dbReference>
<evidence type="ECO:0000313" key="2">
    <source>
        <dbReference type="EMBL" id="GJD96125.1"/>
    </source>
</evidence>